<name>A0ABY9MTK0_9GAMM</name>
<sequence>MRTHHTLALATLTLAVSSAVQVQASSHREAPFITENPKVDATDFYAFRSYEGGREGYVTLIANYNPLQDPYGGPNYFSLSPDALYEIHIDNTGDAKEDLTFQFQVTNELGNDGKGISLSIGGKDIPVPLKNIGAVTDTDSSNLNFRESYKLTMVNGDRRTGEKHAAVNAANGSTTFAKPFDNVGSKTFSTQAYDQYAHSFIQNVQLTGCPAGAQDGRVFVGQRKDPFAVNLGEIFDLVNLDPTASADAKPDALADKNVTTFALEVPIGCLTGGNSNGIFGAWTTASLPQVSVLDPTPDKLKAKVSGGAWTQVSRLGMPLVNEVVIGLPDKNLFNASQPKDDAAQFLNYVTNPSLPVLLNALFGVTAPTVEGRPDLVAAFLTGLKGVNADGSAAEMLRLNTGIAPTMKANQNNLGVAAGDSAGFPNGRRPGDDVVDAELRVAMGLLCHLPLGLCTPEQAPSGTIPYTDGTPQNAGQFGEAFPYLTTPLAGSPNTN</sequence>
<dbReference type="Pfam" id="PF14224">
    <property type="entry name" value="DUF4331"/>
    <property type="match status" value="1"/>
</dbReference>
<dbReference type="EMBL" id="CP133218">
    <property type="protein sequence ID" value="WML91491.1"/>
    <property type="molecule type" value="Genomic_DNA"/>
</dbReference>
<evidence type="ECO:0000256" key="1">
    <source>
        <dbReference type="SAM" id="MobiDB-lite"/>
    </source>
</evidence>
<dbReference type="Proteomes" id="UP001236657">
    <property type="component" value="Chromosome"/>
</dbReference>
<feature type="chain" id="PRO_5045780539" evidence="2">
    <location>
        <begin position="25"/>
        <end position="494"/>
    </location>
</feature>
<protein>
    <submittedName>
        <fullName evidence="3">DUF4331 domain-containing protein</fullName>
    </submittedName>
</protein>
<evidence type="ECO:0000256" key="2">
    <source>
        <dbReference type="SAM" id="SignalP"/>
    </source>
</evidence>
<evidence type="ECO:0000313" key="3">
    <source>
        <dbReference type="EMBL" id="WML91491.1"/>
    </source>
</evidence>
<reference evidence="3 4" key="1">
    <citation type="submission" date="2023-08" db="EMBL/GenBank/DDBJ databases">
        <title>New molecular markers tilS and rpoB for phylogenetic and monitoring studies of the genus Thiothrix biodiversity.</title>
        <authorList>
            <person name="Ravin N.V."/>
            <person name="Smolyakov D."/>
            <person name="Markov N.D."/>
            <person name="Beletsky A.V."/>
            <person name="Mardanov A.V."/>
            <person name="Rudenko T.S."/>
            <person name="Grabovich M.Y."/>
        </authorList>
    </citation>
    <scope>NUCLEOTIDE SEQUENCE [LARGE SCALE GENOMIC DNA]</scope>
    <source>
        <strain evidence="3 4">MK1</strain>
    </source>
</reference>
<gene>
    <name evidence="3" type="ORF">RCF98_03830</name>
</gene>
<evidence type="ECO:0000313" key="4">
    <source>
        <dbReference type="Proteomes" id="UP001236657"/>
    </source>
</evidence>
<keyword evidence="4" id="KW-1185">Reference proteome</keyword>
<dbReference type="RefSeq" id="WP_038141252.1">
    <property type="nucleotide sequence ID" value="NZ_CP133218.1"/>
</dbReference>
<organism evidence="3 4">
    <name type="scientific">Thiothrix lacustris</name>
    <dbReference type="NCBI Taxonomy" id="525917"/>
    <lineage>
        <taxon>Bacteria</taxon>
        <taxon>Pseudomonadati</taxon>
        <taxon>Pseudomonadota</taxon>
        <taxon>Gammaproteobacteria</taxon>
        <taxon>Thiotrichales</taxon>
        <taxon>Thiotrichaceae</taxon>
        <taxon>Thiothrix</taxon>
    </lineage>
</organism>
<proteinExistence type="predicted"/>
<accession>A0ABY9MTK0</accession>
<feature type="signal peptide" evidence="2">
    <location>
        <begin position="1"/>
        <end position="24"/>
    </location>
</feature>
<feature type="region of interest" description="Disordered" evidence="1">
    <location>
        <begin position="474"/>
        <end position="494"/>
    </location>
</feature>
<keyword evidence="2" id="KW-0732">Signal</keyword>
<dbReference type="InterPro" id="IPR025566">
    <property type="entry name" value="DUF4331"/>
</dbReference>